<keyword evidence="5" id="KW-0269">Exonuclease</keyword>
<keyword evidence="4" id="KW-0378">Hydrolase</keyword>
<dbReference type="InterPro" id="IPR049012">
    <property type="entry name" value="Mutator_transp_dom"/>
</dbReference>
<dbReference type="Gene3D" id="3.30.420.10">
    <property type="entry name" value="Ribonuclease H-like superfamily/Ribonuclease H"/>
    <property type="match status" value="1"/>
</dbReference>
<gene>
    <name evidence="8" type="ORF">PMEA_00001322</name>
</gene>
<dbReference type="InterPro" id="IPR040393">
    <property type="entry name" value="TREX1/2"/>
</dbReference>
<dbReference type="EMBL" id="CALNXJ010000001">
    <property type="protein sequence ID" value="CAH3031316.1"/>
    <property type="molecule type" value="Genomic_DNA"/>
</dbReference>
<comment type="cofactor">
    <cofactor evidence="1">
        <name>Mg(2+)</name>
        <dbReference type="ChEBI" id="CHEBI:18420"/>
    </cofactor>
</comment>
<dbReference type="GO" id="GO:0005737">
    <property type="term" value="C:cytoplasm"/>
    <property type="evidence" value="ECO:0007669"/>
    <property type="project" value="TreeGrafter"/>
</dbReference>
<protein>
    <recommendedName>
        <fullName evidence="7">Mutator-like transposase domain-containing protein</fullName>
    </recommendedName>
</protein>
<evidence type="ECO:0000256" key="1">
    <source>
        <dbReference type="ARBA" id="ARBA00001946"/>
    </source>
</evidence>
<dbReference type="GO" id="GO:0006308">
    <property type="term" value="P:DNA catabolic process"/>
    <property type="evidence" value="ECO:0007669"/>
    <property type="project" value="TreeGrafter"/>
</dbReference>
<evidence type="ECO:0000313" key="8">
    <source>
        <dbReference type="EMBL" id="CAH3031316.1"/>
    </source>
</evidence>
<dbReference type="GO" id="GO:0003676">
    <property type="term" value="F:nucleic acid binding"/>
    <property type="evidence" value="ECO:0007669"/>
    <property type="project" value="InterPro"/>
</dbReference>
<dbReference type="InterPro" id="IPR036397">
    <property type="entry name" value="RNaseH_sf"/>
</dbReference>
<feature type="domain" description="Mutator-like transposase" evidence="7">
    <location>
        <begin position="29"/>
        <end position="160"/>
    </location>
</feature>
<sequence>MAAVLPARTDKGRSCRAKAFILQSESFYSCATCETASRQSKKPRIHDCRLNWEGSSKAMEADVCVYLVKSCEEKNAVVSVLVGDDDSSTISKVRKNVKHEVEKWSDVVHAKRSFGSSLYSIKTQNRSLTDMNKDDEEGVQNGLKSIVPHAYGDHSSCGNWCGYLKNPASYKHTGLPCGKDLTDKSLRQSLGKIIEVYASNAKKLAPLGSSQANEALHNTKGSKAPKIRHYRSSKNNDFCVACAVGQKNLGHSYAFMKTQLSPGSNSLKLAKKMDKRILSLKEKQKTREYKKKRIEKKEKWLKKTKQLEIREGQQYSSGMGFDGHNAAQEIPAPPAASKIEKQGNDAKILQITATDGKDEFFIYVKPYHIISPEASDVNKLTFQRGMLFHDGKPITDAIAIDVTLQNFIEWLKSRMPCILVAYNCKSFDARFLVQAAEKNGVMDDLAKTVSGFTDSIPAFRELPPERKSHSQENLVQDLLCKSYEAHNALANVQILYQLVNKFLNVKLLQKQSFKVSWVTSYQKLLKEKKLLVNTPQPLVRDKYISASMAIKCASSGLGLHHLQAV</sequence>
<keyword evidence="2" id="KW-0540">Nuclease</keyword>
<dbReference type="PANTHER" id="PTHR13058:SF22">
    <property type="entry name" value="EXODEOXYRIBONUCLEASE III"/>
    <property type="match status" value="1"/>
</dbReference>
<dbReference type="Pfam" id="PF20700">
    <property type="entry name" value="Mutator"/>
    <property type="match status" value="1"/>
</dbReference>
<dbReference type="CDD" id="cd06127">
    <property type="entry name" value="DEDDh"/>
    <property type="match status" value="1"/>
</dbReference>
<name>A0AAU9VK39_9CNID</name>
<dbReference type="PANTHER" id="PTHR13058">
    <property type="entry name" value="THREE PRIME REPAIR EXONUCLEASE 1, 2"/>
    <property type="match status" value="1"/>
</dbReference>
<comment type="caution">
    <text evidence="8">The sequence shown here is derived from an EMBL/GenBank/DDBJ whole genome shotgun (WGS) entry which is preliminary data.</text>
</comment>
<keyword evidence="6" id="KW-0460">Magnesium</keyword>
<dbReference type="GO" id="GO:0008296">
    <property type="term" value="F:3'-5'-DNA exonuclease activity"/>
    <property type="evidence" value="ECO:0007669"/>
    <property type="project" value="TreeGrafter"/>
</dbReference>
<evidence type="ECO:0000256" key="5">
    <source>
        <dbReference type="ARBA" id="ARBA00022839"/>
    </source>
</evidence>
<reference evidence="8 9" key="1">
    <citation type="submission" date="2022-05" db="EMBL/GenBank/DDBJ databases">
        <authorList>
            <consortium name="Genoscope - CEA"/>
            <person name="William W."/>
        </authorList>
    </citation>
    <scope>NUCLEOTIDE SEQUENCE [LARGE SCALE GENOMIC DNA]</scope>
</reference>
<dbReference type="AlphaFoldDB" id="A0AAU9VK39"/>
<evidence type="ECO:0000256" key="6">
    <source>
        <dbReference type="ARBA" id="ARBA00022842"/>
    </source>
</evidence>
<evidence type="ECO:0000313" key="9">
    <source>
        <dbReference type="Proteomes" id="UP001159428"/>
    </source>
</evidence>
<evidence type="ECO:0000256" key="4">
    <source>
        <dbReference type="ARBA" id="ARBA00022801"/>
    </source>
</evidence>
<dbReference type="InterPro" id="IPR012337">
    <property type="entry name" value="RNaseH-like_sf"/>
</dbReference>
<evidence type="ECO:0000259" key="7">
    <source>
        <dbReference type="Pfam" id="PF20700"/>
    </source>
</evidence>
<proteinExistence type="predicted"/>
<accession>A0AAU9VK39</accession>
<evidence type="ECO:0000256" key="3">
    <source>
        <dbReference type="ARBA" id="ARBA00022723"/>
    </source>
</evidence>
<keyword evidence="3" id="KW-0479">Metal-binding</keyword>
<dbReference type="SUPFAM" id="SSF53098">
    <property type="entry name" value="Ribonuclease H-like"/>
    <property type="match status" value="1"/>
</dbReference>
<evidence type="ECO:0000256" key="2">
    <source>
        <dbReference type="ARBA" id="ARBA00022722"/>
    </source>
</evidence>
<organism evidence="8 9">
    <name type="scientific">Pocillopora meandrina</name>
    <dbReference type="NCBI Taxonomy" id="46732"/>
    <lineage>
        <taxon>Eukaryota</taxon>
        <taxon>Metazoa</taxon>
        <taxon>Cnidaria</taxon>
        <taxon>Anthozoa</taxon>
        <taxon>Hexacorallia</taxon>
        <taxon>Scleractinia</taxon>
        <taxon>Astrocoeniina</taxon>
        <taxon>Pocilloporidae</taxon>
        <taxon>Pocillopora</taxon>
    </lineage>
</organism>
<dbReference type="GO" id="GO:0046872">
    <property type="term" value="F:metal ion binding"/>
    <property type="evidence" value="ECO:0007669"/>
    <property type="project" value="UniProtKB-KW"/>
</dbReference>
<dbReference type="Proteomes" id="UP001159428">
    <property type="component" value="Unassembled WGS sequence"/>
</dbReference>
<keyword evidence="9" id="KW-1185">Reference proteome</keyword>